<reference evidence="1 2" key="1">
    <citation type="submission" date="2017-11" db="EMBL/GenBank/DDBJ databases">
        <title>De-novo sequencing of pomegranate (Punica granatum L.) genome.</title>
        <authorList>
            <person name="Akparov Z."/>
            <person name="Amiraslanov A."/>
            <person name="Hajiyeva S."/>
            <person name="Abbasov M."/>
            <person name="Kaur K."/>
            <person name="Hamwieh A."/>
            <person name="Solovyev V."/>
            <person name="Salamov A."/>
            <person name="Braich B."/>
            <person name="Kosarev P."/>
            <person name="Mahmoud A."/>
            <person name="Hajiyev E."/>
            <person name="Babayeva S."/>
            <person name="Izzatullayeva V."/>
            <person name="Mammadov A."/>
            <person name="Mammadov A."/>
            <person name="Sharifova S."/>
            <person name="Ojaghi J."/>
            <person name="Eynullazada K."/>
            <person name="Bayramov B."/>
            <person name="Abdulazimova A."/>
            <person name="Shahmuradov I."/>
        </authorList>
    </citation>
    <scope>NUCLEOTIDE SEQUENCE [LARGE SCALE GENOMIC DNA]</scope>
    <source>
        <strain evidence="2">cv. AG2017</strain>
        <tissue evidence="1">Leaf</tissue>
    </source>
</reference>
<gene>
    <name evidence="1" type="ORF">CRG98_005070</name>
</gene>
<name>A0A2I0L1E0_PUNGR</name>
<protein>
    <submittedName>
        <fullName evidence="1">Uncharacterized protein</fullName>
    </submittedName>
</protein>
<keyword evidence="2" id="KW-1185">Reference proteome</keyword>
<dbReference type="EMBL" id="PGOL01000198">
    <property type="protein sequence ID" value="PKI74528.1"/>
    <property type="molecule type" value="Genomic_DNA"/>
</dbReference>
<accession>A0A2I0L1E0</accession>
<sequence>MSPVESPSCADPNLDLVRARMRATESHGLGVFTFPWRRVTDTHEELPLPIFDPKVEAWRRGLRKSRIGSDRTDGWQKGRLTLEMAVGPLELPSDFQATIHAPNPSRLSLRHYLE</sequence>
<evidence type="ECO:0000313" key="2">
    <source>
        <dbReference type="Proteomes" id="UP000233551"/>
    </source>
</evidence>
<dbReference type="AlphaFoldDB" id="A0A2I0L1E0"/>
<comment type="caution">
    <text evidence="1">The sequence shown here is derived from an EMBL/GenBank/DDBJ whole genome shotgun (WGS) entry which is preliminary data.</text>
</comment>
<organism evidence="1 2">
    <name type="scientific">Punica granatum</name>
    <name type="common">Pomegranate</name>
    <dbReference type="NCBI Taxonomy" id="22663"/>
    <lineage>
        <taxon>Eukaryota</taxon>
        <taxon>Viridiplantae</taxon>
        <taxon>Streptophyta</taxon>
        <taxon>Embryophyta</taxon>
        <taxon>Tracheophyta</taxon>
        <taxon>Spermatophyta</taxon>
        <taxon>Magnoliopsida</taxon>
        <taxon>eudicotyledons</taxon>
        <taxon>Gunneridae</taxon>
        <taxon>Pentapetalae</taxon>
        <taxon>rosids</taxon>
        <taxon>malvids</taxon>
        <taxon>Myrtales</taxon>
        <taxon>Lythraceae</taxon>
        <taxon>Punica</taxon>
    </lineage>
</organism>
<evidence type="ECO:0000313" key="1">
    <source>
        <dbReference type="EMBL" id="PKI74528.1"/>
    </source>
</evidence>
<proteinExistence type="predicted"/>
<dbReference type="Proteomes" id="UP000233551">
    <property type="component" value="Unassembled WGS sequence"/>
</dbReference>